<dbReference type="InterPro" id="IPR016461">
    <property type="entry name" value="COMT-like"/>
</dbReference>
<feature type="active site" description="Proton acceptor" evidence="4">
    <location>
        <position position="253"/>
    </location>
</feature>
<dbReference type="GO" id="GO:0046983">
    <property type="term" value="F:protein dimerization activity"/>
    <property type="evidence" value="ECO:0007669"/>
    <property type="project" value="InterPro"/>
</dbReference>
<dbReference type="InterPro" id="IPR036388">
    <property type="entry name" value="WH-like_DNA-bd_sf"/>
</dbReference>
<protein>
    <submittedName>
        <fullName evidence="6">Methyltransferase</fullName>
    </submittedName>
</protein>
<evidence type="ECO:0000313" key="7">
    <source>
        <dbReference type="Proteomes" id="UP000480178"/>
    </source>
</evidence>
<evidence type="ECO:0000256" key="1">
    <source>
        <dbReference type="ARBA" id="ARBA00022603"/>
    </source>
</evidence>
<keyword evidence="2 6" id="KW-0808">Transferase</keyword>
<evidence type="ECO:0000256" key="2">
    <source>
        <dbReference type="ARBA" id="ARBA00022679"/>
    </source>
</evidence>
<dbReference type="InterPro" id="IPR001077">
    <property type="entry name" value="COMT_C"/>
</dbReference>
<keyword evidence="1 6" id="KW-0489">Methyltransferase</keyword>
<evidence type="ECO:0000259" key="5">
    <source>
        <dbReference type="Pfam" id="PF00891"/>
    </source>
</evidence>
<organism evidence="6 7">
    <name type="scientific">Rhodocytophaga rosea</name>
    <dbReference type="NCBI Taxonomy" id="2704465"/>
    <lineage>
        <taxon>Bacteria</taxon>
        <taxon>Pseudomonadati</taxon>
        <taxon>Bacteroidota</taxon>
        <taxon>Cytophagia</taxon>
        <taxon>Cytophagales</taxon>
        <taxon>Rhodocytophagaceae</taxon>
        <taxon>Rhodocytophaga</taxon>
    </lineage>
</organism>
<accession>A0A6C0GJN3</accession>
<keyword evidence="3" id="KW-0949">S-adenosyl-L-methionine</keyword>
<dbReference type="SUPFAM" id="SSF46785">
    <property type="entry name" value="Winged helix' DNA-binding domain"/>
    <property type="match status" value="1"/>
</dbReference>
<dbReference type="PROSITE" id="PS51683">
    <property type="entry name" value="SAM_OMT_II"/>
    <property type="match status" value="1"/>
</dbReference>
<dbReference type="KEGG" id="rhoz:GXP67_16730"/>
<dbReference type="Gene3D" id="1.10.10.10">
    <property type="entry name" value="Winged helix-like DNA-binding domain superfamily/Winged helix DNA-binding domain"/>
    <property type="match status" value="1"/>
</dbReference>
<dbReference type="EMBL" id="CP048222">
    <property type="protein sequence ID" value="QHT68169.1"/>
    <property type="molecule type" value="Genomic_DNA"/>
</dbReference>
<dbReference type="Pfam" id="PF00891">
    <property type="entry name" value="Methyltransf_2"/>
    <property type="match status" value="1"/>
</dbReference>
<dbReference type="CDD" id="cd02440">
    <property type="entry name" value="AdoMet_MTases"/>
    <property type="match status" value="1"/>
</dbReference>
<keyword evidence="7" id="KW-1185">Reference proteome</keyword>
<dbReference type="SUPFAM" id="SSF53335">
    <property type="entry name" value="S-adenosyl-L-methionine-dependent methyltransferases"/>
    <property type="match status" value="1"/>
</dbReference>
<dbReference type="PIRSF" id="PIRSF005739">
    <property type="entry name" value="O-mtase"/>
    <property type="match status" value="1"/>
</dbReference>
<dbReference type="AlphaFoldDB" id="A0A6C0GJN3"/>
<evidence type="ECO:0000256" key="4">
    <source>
        <dbReference type="PIRSR" id="PIRSR005739-1"/>
    </source>
</evidence>
<evidence type="ECO:0000256" key="3">
    <source>
        <dbReference type="ARBA" id="ARBA00022691"/>
    </source>
</evidence>
<proteinExistence type="predicted"/>
<dbReference type="RefSeq" id="WP_162444187.1">
    <property type="nucleotide sequence ID" value="NZ_CP048222.1"/>
</dbReference>
<gene>
    <name evidence="6" type="ORF">GXP67_16730</name>
</gene>
<evidence type="ECO:0000313" key="6">
    <source>
        <dbReference type="EMBL" id="QHT68169.1"/>
    </source>
</evidence>
<dbReference type="GO" id="GO:0032259">
    <property type="term" value="P:methylation"/>
    <property type="evidence" value="ECO:0007669"/>
    <property type="project" value="UniProtKB-KW"/>
</dbReference>
<dbReference type="PANTHER" id="PTHR43712:SF2">
    <property type="entry name" value="O-METHYLTRANSFERASE CICE"/>
    <property type="match status" value="1"/>
</dbReference>
<dbReference type="PANTHER" id="PTHR43712">
    <property type="entry name" value="PUTATIVE (AFU_ORTHOLOGUE AFUA_4G14580)-RELATED"/>
    <property type="match status" value="1"/>
</dbReference>
<name>A0A6C0GJN3_9BACT</name>
<dbReference type="Gene3D" id="3.40.50.150">
    <property type="entry name" value="Vaccinia Virus protein VP39"/>
    <property type="match status" value="1"/>
</dbReference>
<dbReference type="InterPro" id="IPR036390">
    <property type="entry name" value="WH_DNA-bd_sf"/>
</dbReference>
<dbReference type="GO" id="GO:0008171">
    <property type="term" value="F:O-methyltransferase activity"/>
    <property type="evidence" value="ECO:0007669"/>
    <property type="project" value="InterPro"/>
</dbReference>
<feature type="domain" description="O-methyltransferase C-terminal" evidence="5">
    <location>
        <begin position="148"/>
        <end position="326"/>
    </location>
</feature>
<sequence>MKLNIRPDNLLEYIAKWTLIAPLPLADTNISFINARIIMEAVHLGVFEALKDKSKTLEEIAAATQLNGHALRSFLGALTSAEYLTYTDGKFKITPVVRKWLLKDAKQSLYDQLIFSDIMWDWMTEMRSFLKTGKGLQYHETFTAQQWDHYQKGMLAVAKATSAEVGKKTPVPAGATQMLDIGGSHGLYSAEICKRHPQINSTILDLPPAVEKARPILATLYSGNNIQYKAGNALEEDLGEQVYDLVFMANLVHHFTHEQNLALCKKIYRALKPGGYVIIQEFLRPESPKSADQVASVLDVFFALTSTSGTWSLKEISGWQQSAGFSPKKLVKFLAIPGNAQVVGVKIK</sequence>
<reference evidence="6 7" key="1">
    <citation type="submission" date="2020-01" db="EMBL/GenBank/DDBJ databases">
        <authorList>
            <person name="Kim M.K."/>
        </authorList>
    </citation>
    <scope>NUCLEOTIDE SEQUENCE [LARGE SCALE GENOMIC DNA]</scope>
    <source>
        <strain evidence="6 7">172606-1</strain>
    </source>
</reference>
<dbReference type="Proteomes" id="UP000480178">
    <property type="component" value="Chromosome"/>
</dbReference>
<dbReference type="InterPro" id="IPR029063">
    <property type="entry name" value="SAM-dependent_MTases_sf"/>
</dbReference>